<organism evidence="1 2">
    <name type="scientific">Leucogyrophana mollusca</name>
    <dbReference type="NCBI Taxonomy" id="85980"/>
    <lineage>
        <taxon>Eukaryota</taxon>
        <taxon>Fungi</taxon>
        <taxon>Dikarya</taxon>
        <taxon>Basidiomycota</taxon>
        <taxon>Agaricomycotina</taxon>
        <taxon>Agaricomycetes</taxon>
        <taxon>Agaricomycetidae</taxon>
        <taxon>Boletales</taxon>
        <taxon>Boletales incertae sedis</taxon>
        <taxon>Leucogyrophana</taxon>
    </lineage>
</organism>
<gene>
    <name evidence="1" type="ORF">BV22DRAFT_1135112</name>
</gene>
<dbReference type="EMBL" id="MU266933">
    <property type="protein sequence ID" value="KAH7917800.1"/>
    <property type="molecule type" value="Genomic_DNA"/>
</dbReference>
<evidence type="ECO:0000313" key="2">
    <source>
        <dbReference type="Proteomes" id="UP000790709"/>
    </source>
</evidence>
<keyword evidence="2" id="KW-1185">Reference proteome</keyword>
<reference evidence="1" key="1">
    <citation type="journal article" date="2021" name="New Phytol.">
        <title>Evolutionary innovations through gain and loss of genes in the ectomycorrhizal Boletales.</title>
        <authorList>
            <person name="Wu G."/>
            <person name="Miyauchi S."/>
            <person name="Morin E."/>
            <person name="Kuo A."/>
            <person name="Drula E."/>
            <person name="Varga T."/>
            <person name="Kohler A."/>
            <person name="Feng B."/>
            <person name="Cao Y."/>
            <person name="Lipzen A."/>
            <person name="Daum C."/>
            <person name="Hundley H."/>
            <person name="Pangilinan J."/>
            <person name="Johnson J."/>
            <person name="Barry K."/>
            <person name="LaButti K."/>
            <person name="Ng V."/>
            <person name="Ahrendt S."/>
            <person name="Min B."/>
            <person name="Choi I.G."/>
            <person name="Park H."/>
            <person name="Plett J.M."/>
            <person name="Magnuson J."/>
            <person name="Spatafora J.W."/>
            <person name="Nagy L.G."/>
            <person name="Henrissat B."/>
            <person name="Grigoriev I.V."/>
            <person name="Yang Z.L."/>
            <person name="Xu J."/>
            <person name="Martin F.M."/>
        </authorList>
    </citation>
    <scope>NUCLEOTIDE SEQUENCE</scope>
    <source>
        <strain evidence="1">KUC20120723A-06</strain>
    </source>
</reference>
<sequence>MTERMTTRAKNATQRPGLIDLSPPALGDSEPTVVKRRTKAKKAADDEKKALEDQKRGEDEERKKVALKEAFGRIADMEKTLKDDQQSQEANAPKPRRPQPRAANAEPRGPQRAAKGGEDDDVFTGPVSGTVGDVELASDDEDKVQPMKPKGRKGKAKAKAAPKPVKTSVRDAINAAGSEAPISVTGGNSRDVSTELDVDALAGGPRGQTQKPTQTHTHPLTAGEGRTSECVR</sequence>
<comment type="caution">
    <text evidence="1">The sequence shown here is derived from an EMBL/GenBank/DDBJ whole genome shotgun (WGS) entry which is preliminary data.</text>
</comment>
<evidence type="ECO:0000313" key="1">
    <source>
        <dbReference type="EMBL" id="KAH7917800.1"/>
    </source>
</evidence>
<name>A0ACB8AWM9_9AGAM</name>
<proteinExistence type="predicted"/>
<protein>
    <submittedName>
        <fullName evidence="1">Uncharacterized protein</fullName>
    </submittedName>
</protein>
<dbReference type="Proteomes" id="UP000790709">
    <property type="component" value="Unassembled WGS sequence"/>
</dbReference>
<accession>A0ACB8AWM9</accession>